<proteinExistence type="predicted"/>
<organism evidence="2 3">
    <name type="scientific">Stentor coeruleus</name>
    <dbReference type="NCBI Taxonomy" id="5963"/>
    <lineage>
        <taxon>Eukaryota</taxon>
        <taxon>Sar</taxon>
        <taxon>Alveolata</taxon>
        <taxon>Ciliophora</taxon>
        <taxon>Postciliodesmatophora</taxon>
        <taxon>Heterotrichea</taxon>
        <taxon>Heterotrichida</taxon>
        <taxon>Stentoridae</taxon>
        <taxon>Stentor</taxon>
    </lineage>
</organism>
<feature type="transmembrane region" description="Helical" evidence="1">
    <location>
        <begin position="157"/>
        <end position="180"/>
    </location>
</feature>
<dbReference type="EMBL" id="MPUH01002136">
    <property type="protein sequence ID" value="OMJ65445.1"/>
    <property type="molecule type" value="Genomic_DNA"/>
</dbReference>
<feature type="transmembrane region" description="Helical" evidence="1">
    <location>
        <begin position="93"/>
        <end position="113"/>
    </location>
</feature>
<evidence type="ECO:0008006" key="4">
    <source>
        <dbReference type="Google" id="ProtNLM"/>
    </source>
</evidence>
<reference evidence="2 3" key="1">
    <citation type="submission" date="2016-11" db="EMBL/GenBank/DDBJ databases">
        <title>The macronuclear genome of Stentor coeruleus: a giant cell with tiny introns.</title>
        <authorList>
            <person name="Slabodnick M."/>
            <person name="Ruby J.G."/>
            <person name="Reiff S.B."/>
            <person name="Swart E.C."/>
            <person name="Gosai S."/>
            <person name="Prabakaran S."/>
            <person name="Witkowska E."/>
            <person name="Larue G.E."/>
            <person name="Fisher S."/>
            <person name="Freeman R.M."/>
            <person name="Gunawardena J."/>
            <person name="Chu W."/>
            <person name="Stover N.A."/>
            <person name="Gregory B.D."/>
            <person name="Nowacki M."/>
            <person name="Derisi J."/>
            <person name="Roy S.W."/>
            <person name="Marshall W.F."/>
            <person name="Sood P."/>
        </authorList>
    </citation>
    <scope>NUCLEOTIDE SEQUENCE [LARGE SCALE GENOMIC DNA]</scope>
    <source>
        <strain evidence="2">WM001</strain>
    </source>
</reference>
<feature type="transmembrane region" description="Helical" evidence="1">
    <location>
        <begin position="51"/>
        <end position="73"/>
    </location>
</feature>
<dbReference type="PROSITE" id="PS51257">
    <property type="entry name" value="PROKAR_LIPOPROTEIN"/>
    <property type="match status" value="1"/>
</dbReference>
<name>A0A1R2ALZ7_9CILI</name>
<dbReference type="Proteomes" id="UP000187209">
    <property type="component" value="Unassembled WGS sequence"/>
</dbReference>
<keyword evidence="3" id="KW-1185">Reference proteome</keyword>
<keyword evidence="1" id="KW-0812">Transmembrane</keyword>
<protein>
    <recommendedName>
        <fullName evidence="4">THH1/TOM1/TOM3 domain-containing protein</fullName>
    </recommendedName>
</protein>
<evidence type="ECO:0000256" key="1">
    <source>
        <dbReference type="SAM" id="Phobius"/>
    </source>
</evidence>
<keyword evidence="1" id="KW-0472">Membrane</keyword>
<feature type="transmembrane region" description="Helical" evidence="1">
    <location>
        <begin position="125"/>
        <end position="145"/>
    </location>
</feature>
<evidence type="ECO:0000313" key="3">
    <source>
        <dbReference type="Proteomes" id="UP000187209"/>
    </source>
</evidence>
<gene>
    <name evidence="2" type="ORF">SteCoe_38208</name>
</gene>
<comment type="caution">
    <text evidence="2">The sequence shown here is derived from an EMBL/GenBank/DDBJ whole genome shotgun (WGS) entry which is preliminary data.</text>
</comment>
<evidence type="ECO:0000313" key="2">
    <source>
        <dbReference type="EMBL" id="OMJ65445.1"/>
    </source>
</evidence>
<feature type="transmembrane region" description="Helical" evidence="1">
    <location>
        <begin position="201"/>
        <end position="222"/>
    </location>
</feature>
<sequence>MKELQDESGELFDLEITGIFLAIYGLLSLFACLKSIRCIRNMKAEYNYRILWFYFIINSVTFLRIVWCLNYFGIYSENTYNLLDCLSSATLELLGYTFIVFWLDIYIDIDLFISKEKAQLYSITLRCAYALLSVFTYAAHIYLIYFQIFSINSIDSVIYFSAFISIFVSIALIISGRLLVKKINLVYSQSIGEKVNKRVKLIIIASSFIYISKSCLFITAEFTHKTKNFGFDIAFMFIYVIGTEIFPLCSVLYFLKPNLLENSSLNSSWIPSGLRSEKSSLSKVSRIFKTFMKSKVFENTLLDYLESDHRSLSLPATKLNTREFVKQKSIASI</sequence>
<keyword evidence="1" id="KW-1133">Transmembrane helix</keyword>
<feature type="transmembrane region" description="Helical" evidence="1">
    <location>
        <begin position="16"/>
        <end position="39"/>
    </location>
</feature>
<accession>A0A1R2ALZ7</accession>
<dbReference type="AlphaFoldDB" id="A0A1R2ALZ7"/>
<feature type="transmembrane region" description="Helical" evidence="1">
    <location>
        <begin position="234"/>
        <end position="255"/>
    </location>
</feature>